<dbReference type="PANTHER" id="PTHR43278:SF1">
    <property type="entry name" value="IRON-SULFUR FLAVOPROTEIN MJ1083"/>
    <property type="match status" value="1"/>
</dbReference>
<gene>
    <name evidence="7" type="ORF">SAMN04488587_0296</name>
</gene>
<evidence type="ECO:0000256" key="1">
    <source>
        <dbReference type="ARBA" id="ARBA00001917"/>
    </source>
</evidence>
<accession>A0A1H9Y6T5</accession>
<dbReference type="PANTHER" id="PTHR43278">
    <property type="entry name" value="NAD(P)H-DEPENDENT FMN-CONTAINING OXIDOREDUCTASE YWQN-RELATED"/>
    <property type="match status" value="1"/>
</dbReference>
<keyword evidence="8" id="KW-1185">Reference proteome</keyword>
<evidence type="ECO:0000256" key="2">
    <source>
        <dbReference type="ARBA" id="ARBA00001966"/>
    </source>
</evidence>
<dbReference type="Proteomes" id="UP000243338">
    <property type="component" value="Unassembled WGS sequence"/>
</dbReference>
<dbReference type="Gene3D" id="3.40.50.360">
    <property type="match status" value="1"/>
</dbReference>
<evidence type="ECO:0000256" key="4">
    <source>
        <dbReference type="ARBA" id="ARBA00022643"/>
    </source>
</evidence>
<proteinExistence type="inferred from homology"/>
<keyword evidence="4" id="KW-0288">FMN</keyword>
<dbReference type="EMBL" id="FOHQ01000001">
    <property type="protein sequence ID" value="SES64539.1"/>
    <property type="molecule type" value="Genomic_DNA"/>
</dbReference>
<dbReference type="AlphaFoldDB" id="A0A1H9Y6T5"/>
<protein>
    <submittedName>
        <fullName evidence="7">Multimeric flavodoxin WrbA</fullName>
    </submittedName>
</protein>
<dbReference type="SUPFAM" id="SSF52218">
    <property type="entry name" value="Flavoproteins"/>
    <property type="match status" value="1"/>
</dbReference>
<evidence type="ECO:0000256" key="3">
    <source>
        <dbReference type="ARBA" id="ARBA00022630"/>
    </source>
</evidence>
<evidence type="ECO:0000256" key="5">
    <source>
        <dbReference type="ARBA" id="ARBA00038292"/>
    </source>
</evidence>
<evidence type="ECO:0000259" key="6">
    <source>
        <dbReference type="Pfam" id="PF03358"/>
    </source>
</evidence>
<sequence length="193" mass="20651">MRIGDHMKILGISGSPTKEGNNEKIISVVLEIAGTKGFETESILLSEKKVNPCIACGTCARGEKCPINDDMQEIYTKLAEADAIVISSPVYFGGMTAQLKALLDRSVLLRRQGFQLKGKFGAAMAVGGSRNGGQEKTIQGIHDSMLVHGMMPVGDGAHFGGIAQKPVDDDEIGMKTVIDTIENLCETLERIEA</sequence>
<evidence type="ECO:0000313" key="7">
    <source>
        <dbReference type="EMBL" id="SES64539.1"/>
    </source>
</evidence>
<dbReference type="InterPro" id="IPR051796">
    <property type="entry name" value="ISF_SsuE-like"/>
</dbReference>
<evidence type="ECO:0000313" key="8">
    <source>
        <dbReference type="Proteomes" id="UP000243338"/>
    </source>
</evidence>
<comment type="similarity">
    <text evidence="5">Belongs to the SsuE family. Isf subfamily.</text>
</comment>
<dbReference type="InterPro" id="IPR029039">
    <property type="entry name" value="Flavoprotein-like_sf"/>
</dbReference>
<reference evidence="8" key="1">
    <citation type="submission" date="2016-10" db="EMBL/GenBank/DDBJ databases">
        <authorList>
            <person name="Varghese N."/>
            <person name="Submissions S."/>
        </authorList>
    </citation>
    <scope>NUCLEOTIDE SEQUENCE [LARGE SCALE GENOMIC DNA]</scope>
    <source>
        <strain evidence="8">SLH 33</strain>
    </source>
</reference>
<keyword evidence="3" id="KW-0285">Flavoprotein</keyword>
<dbReference type="GO" id="GO:0016491">
    <property type="term" value="F:oxidoreductase activity"/>
    <property type="evidence" value="ECO:0007669"/>
    <property type="project" value="InterPro"/>
</dbReference>
<comment type="cofactor">
    <cofactor evidence="2">
        <name>[4Fe-4S] cluster</name>
        <dbReference type="ChEBI" id="CHEBI:49883"/>
    </cofactor>
</comment>
<feature type="domain" description="NADPH-dependent FMN reductase-like" evidence="6">
    <location>
        <begin position="7"/>
        <end position="156"/>
    </location>
</feature>
<comment type="cofactor">
    <cofactor evidence="1">
        <name>FMN</name>
        <dbReference type="ChEBI" id="CHEBI:58210"/>
    </cofactor>
</comment>
<dbReference type="Pfam" id="PF03358">
    <property type="entry name" value="FMN_red"/>
    <property type="match status" value="1"/>
</dbReference>
<dbReference type="STRING" id="1353158.SAMN04488587_0296"/>
<dbReference type="InterPro" id="IPR005025">
    <property type="entry name" value="FMN_Rdtase-like_dom"/>
</dbReference>
<organism evidence="7 8">
    <name type="scientific">Methanococcoides vulcani</name>
    <dbReference type="NCBI Taxonomy" id="1353158"/>
    <lineage>
        <taxon>Archaea</taxon>
        <taxon>Methanobacteriati</taxon>
        <taxon>Methanobacteriota</taxon>
        <taxon>Stenosarchaea group</taxon>
        <taxon>Methanomicrobia</taxon>
        <taxon>Methanosarcinales</taxon>
        <taxon>Methanosarcinaceae</taxon>
        <taxon>Methanococcoides</taxon>
    </lineage>
</organism>
<name>A0A1H9Y6T5_9EURY</name>